<gene>
    <name evidence="3" type="primary">VCX1-5</name>
    <name evidence="3" type="ORF">CGGC5_v006900</name>
</gene>
<dbReference type="EMBL" id="ANPB02000004">
    <property type="protein sequence ID" value="KAF4484655.1"/>
    <property type="molecule type" value="Genomic_DNA"/>
</dbReference>
<dbReference type="RefSeq" id="XP_066008749.1">
    <property type="nucleotide sequence ID" value="XM_066151762.1"/>
</dbReference>
<evidence type="ECO:0000256" key="2">
    <source>
        <dbReference type="SAM" id="Phobius"/>
    </source>
</evidence>
<evidence type="ECO:0000313" key="3">
    <source>
        <dbReference type="EMBL" id="KAF4484655.1"/>
    </source>
</evidence>
<keyword evidence="4" id="KW-1185">Reference proteome</keyword>
<keyword evidence="2" id="KW-1133">Transmembrane helix</keyword>
<keyword evidence="2" id="KW-0472">Membrane</keyword>
<reference evidence="3 4" key="1">
    <citation type="submission" date="2012-08" db="EMBL/GenBank/DDBJ databases">
        <authorList>
            <person name="Gan P.H.P."/>
            <person name="Ikeda K."/>
            <person name="Irieda H."/>
            <person name="Narusaka M."/>
            <person name="O'Connell R.J."/>
            <person name="Narusaka Y."/>
            <person name="Takano Y."/>
            <person name="Kubo Y."/>
            <person name="Shirasu K."/>
        </authorList>
    </citation>
    <scope>NUCLEOTIDE SEQUENCE [LARGE SCALE GENOMIC DNA]</scope>
    <source>
        <strain evidence="3 4">Nara gc5</strain>
    </source>
</reference>
<dbReference type="GO" id="GO:0015369">
    <property type="term" value="F:calcium:proton antiporter activity"/>
    <property type="evidence" value="ECO:0007669"/>
    <property type="project" value="TreeGrafter"/>
</dbReference>
<organism evidence="3 4">
    <name type="scientific">Colletotrichum fructicola (strain Nara gc5)</name>
    <name type="common">Anthracnose fungus</name>
    <name type="synonym">Colletotrichum gloeosporioides (strain Nara gc5)</name>
    <dbReference type="NCBI Taxonomy" id="1213859"/>
    <lineage>
        <taxon>Eukaryota</taxon>
        <taxon>Fungi</taxon>
        <taxon>Dikarya</taxon>
        <taxon>Ascomycota</taxon>
        <taxon>Pezizomycotina</taxon>
        <taxon>Sordariomycetes</taxon>
        <taxon>Hypocreomycetidae</taxon>
        <taxon>Glomerellales</taxon>
        <taxon>Glomerellaceae</taxon>
        <taxon>Colletotrichum</taxon>
        <taxon>Colletotrichum gloeosporioides species complex</taxon>
    </lineage>
</organism>
<proteinExistence type="predicted"/>
<dbReference type="PANTHER" id="PTHR31503">
    <property type="entry name" value="VACUOLAR CALCIUM ION TRANSPORTER"/>
    <property type="match status" value="1"/>
</dbReference>
<dbReference type="OrthoDB" id="1699231at2759"/>
<feature type="transmembrane region" description="Helical" evidence="2">
    <location>
        <begin position="59"/>
        <end position="76"/>
    </location>
</feature>
<feature type="transmembrane region" description="Helical" evidence="2">
    <location>
        <begin position="27"/>
        <end position="47"/>
    </location>
</feature>
<sequence>MLSSWLNVLLVFVPVGLGLFLSNASPILVFIFNGIAIIPLSALLTGATEKIASDAGDTIGAFLNISLGNLVELILFM</sequence>
<dbReference type="GO" id="GO:0006874">
    <property type="term" value="P:intracellular calcium ion homeostasis"/>
    <property type="evidence" value="ECO:0007669"/>
    <property type="project" value="TreeGrafter"/>
</dbReference>
<evidence type="ECO:0000256" key="1">
    <source>
        <dbReference type="ARBA" id="ARBA00023065"/>
    </source>
</evidence>
<dbReference type="InParanoid" id="A0A7J6J4M4"/>
<protein>
    <submittedName>
        <fullName evidence="3">Vacuolar calcium ion transporter</fullName>
    </submittedName>
</protein>
<dbReference type="Proteomes" id="UP000011096">
    <property type="component" value="Unassembled WGS sequence"/>
</dbReference>
<dbReference type="PANTHER" id="PTHR31503:SF22">
    <property type="entry name" value="VACUOLAR CALCIUM ION TRANSPORTER"/>
    <property type="match status" value="1"/>
</dbReference>
<dbReference type="InterPro" id="IPR004713">
    <property type="entry name" value="CaH_exchang"/>
</dbReference>
<keyword evidence="2" id="KW-0812">Transmembrane</keyword>
<keyword evidence="1" id="KW-0406">Ion transport</keyword>
<dbReference type="GeneID" id="90979932"/>
<evidence type="ECO:0000313" key="4">
    <source>
        <dbReference type="Proteomes" id="UP000011096"/>
    </source>
</evidence>
<feature type="transmembrane region" description="Helical" evidence="2">
    <location>
        <begin position="5"/>
        <end position="21"/>
    </location>
</feature>
<name>A0A7J6J4M4_COLFN</name>
<reference evidence="3 4" key="2">
    <citation type="submission" date="2020-04" db="EMBL/GenBank/DDBJ databases">
        <title>Genome sequencing and assembly of multiple isolates from the Colletotrichum gloeosporioides species complex.</title>
        <authorList>
            <person name="Gan P."/>
            <person name="Shirasu K."/>
        </authorList>
    </citation>
    <scope>NUCLEOTIDE SEQUENCE [LARGE SCALE GENOMIC DNA]</scope>
    <source>
        <strain evidence="3 4">Nara gc5</strain>
    </source>
</reference>
<comment type="caution">
    <text evidence="3">The sequence shown here is derived from an EMBL/GenBank/DDBJ whole genome shotgun (WGS) entry which is preliminary data.</text>
</comment>
<dbReference type="GO" id="GO:0000329">
    <property type="term" value="C:fungal-type vacuole membrane"/>
    <property type="evidence" value="ECO:0007669"/>
    <property type="project" value="TreeGrafter"/>
</dbReference>
<dbReference type="AlphaFoldDB" id="A0A7J6J4M4"/>
<accession>A0A7J6J4M4</accession>
<keyword evidence="1" id="KW-0813">Transport</keyword>